<gene>
    <name evidence="1" type="ORF">FHS37_006689</name>
</gene>
<proteinExistence type="predicted"/>
<dbReference type="AlphaFoldDB" id="A0A7W7VA89"/>
<evidence type="ECO:0000313" key="2">
    <source>
        <dbReference type="Proteomes" id="UP000579523"/>
    </source>
</evidence>
<dbReference type="EMBL" id="JACHJI010000017">
    <property type="protein sequence ID" value="MBB4902592.1"/>
    <property type="molecule type" value="Genomic_DNA"/>
</dbReference>
<reference evidence="1 2" key="1">
    <citation type="submission" date="2020-08" db="EMBL/GenBank/DDBJ databases">
        <title>Genomic Encyclopedia of Type Strains, Phase III (KMG-III): the genomes of soil and plant-associated and newly described type strains.</title>
        <authorList>
            <person name="Whitman W."/>
        </authorList>
    </citation>
    <scope>NUCLEOTIDE SEQUENCE [LARGE SCALE GENOMIC DNA]</scope>
    <source>
        <strain evidence="1 2">CECT 3273</strain>
    </source>
</reference>
<protein>
    <submittedName>
        <fullName evidence="1">Uncharacterized protein</fullName>
    </submittedName>
</protein>
<accession>A0A7W7VA89</accession>
<sequence length="326" mass="35577">MATKTGIDTVPTDYQARLLLAALADPQHRIPSDARGRTLDIMLSRQWIRPRRLTSSLAFVKSGVRDWVLTHHGVNAANKVKAAQGSGPEKRTRVVDVEGIGWTCERPGRKWTAEYEGVKFELERRTRNVADGCPDTGWYLYGGSHFGEYMAAGFKEAATAAFPYVCPKEGHPQPAAEVQALAERFPAGSPAIYVPEGSTERDVVVVNSGPDQDGTVEVLSMQQGGKALRVPLAALEELPELPPEPEGEITDWWTITDAQGAELTRVQAEDDPRARKAAMRHAAVVAAVRRDKGFAVRRLRTSELSVPVGELRGVPRFPPAPAVQSV</sequence>
<keyword evidence="2" id="KW-1185">Reference proteome</keyword>
<evidence type="ECO:0000313" key="1">
    <source>
        <dbReference type="EMBL" id="MBB4902592.1"/>
    </source>
</evidence>
<dbReference type="Proteomes" id="UP000579523">
    <property type="component" value="Unassembled WGS sequence"/>
</dbReference>
<name>A0A7W7VA89_9ACTN</name>
<organism evidence="1 2">
    <name type="scientific">Streptomyces griseomycini</name>
    <dbReference type="NCBI Taxonomy" id="66895"/>
    <lineage>
        <taxon>Bacteria</taxon>
        <taxon>Bacillati</taxon>
        <taxon>Actinomycetota</taxon>
        <taxon>Actinomycetes</taxon>
        <taxon>Kitasatosporales</taxon>
        <taxon>Streptomycetaceae</taxon>
        <taxon>Streptomyces</taxon>
    </lineage>
</organism>
<comment type="caution">
    <text evidence="1">The sequence shown here is derived from an EMBL/GenBank/DDBJ whole genome shotgun (WGS) entry which is preliminary data.</text>
</comment>
<dbReference type="RefSeq" id="WP_184828046.1">
    <property type="nucleotide sequence ID" value="NZ_BMTK01000036.1"/>
</dbReference>